<dbReference type="KEGG" id="ptaw:DW352_14990"/>
<evidence type="ECO:0000256" key="11">
    <source>
        <dbReference type="ARBA" id="ARBA00023136"/>
    </source>
</evidence>
<evidence type="ECO:0000256" key="8">
    <source>
        <dbReference type="ARBA" id="ARBA00022982"/>
    </source>
</evidence>
<dbReference type="PANTHER" id="PTHR30529:SF6">
    <property type="entry name" value="BLL0291 PROTEIN"/>
    <property type="match status" value="1"/>
</dbReference>
<dbReference type="InterPro" id="IPR052168">
    <property type="entry name" value="Cytochrome_b561_oxidase"/>
</dbReference>
<comment type="similarity">
    <text evidence="12">Belongs to the cytochrome b561 family.</text>
</comment>
<dbReference type="Pfam" id="PF01292">
    <property type="entry name" value="Ni_hydr_CYTB"/>
    <property type="match status" value="1"/>
</dbReference>
<dbReference type="PANTHER" id="PTHR30529">
    <property type="entry name" value="CYTOCHROME B561"/>
    <property type="match status" value="1"/>
</dbReference>
<feature type="transmembrane region" description="Helical" evidence="13">
    <location>
        <begin position="12"/>
        <end position="30"/>
    </location>
</feature>
<organism evidence="15 16">
    <name type="scientific">Pseudolabrys taiwanensis</name>
    <dbReference type="NCBI Taxonomy" id="331696"/>
    <lineage>
        <taxon>Bacteria</taxon>
        <taxon>Pseudomonadati</taxon>
        <taxon>Pseudomonadota</taxon>
        <taxon>Alphaproteobacteria</taxon>
        <taxon>Hyphomicrobiales</taxon>
        <taxon>Xanthobacteraceae</taxon>
        <taxon>Pseudolabrys</taxon>
    </lineage>
</organism>
<comment type="cofactor">
    <cofactor evidence="1">
        <name>heme b</name>
        <dbReference type="ChEBI" id="CHEBI:60344"/>
    </cofactor>
</comment>
<keyword evidence="5" id="KW-0349">Heme</keyword>
<dbReference type="AlphaFoldDB" id="A0A345ZXR5"/>
<gene>
    <name evidence="15" type="ORF">DW352_14990</name>
</gene>
<keyword evidence="10" id="KW-0408">Iron</keyword>
<evidence type="ECO:0000256" key="6">
    <source>
        <dbReference type="ARBA" id="ARBA00022692"/>
    </source>
</evidence>
<dbReference type="Proteomes" id="UP000254889">
    <property type="component" value="Chromosome"/>
</dbReference>
<evidence type="ECO:0000259" key="14">
    <source>
        <dbReference type="Pfam" id="PF01292"/>
    </source>
</evidence>
<evidence type="ECO:0000256" key="9">
    <source>
        <dbReference type="ARBA" id="ARBA00022989"/>
    </source>
</evidence>
<keyword evidence="9 13" id="KW-1133">Transmembrane helix</keyword>
<evidence type="ECO:0000256" key="3">
    <source>
        <dbReference type="ARBA" id="ARBA00022448"/>
    </source>
</evidence>
<evidence type="ECO:0000313" key="16">
    <source>
        <dbReference type="Proteomes" id="UP000254889"/>
    </source>
</evidence>
<feature type="transmembrane region" description="Helical" evidence="13">
    <location>
        <begin position="141"/>
        <end position="162"/>
    </location>
</feature>
<evidence type="ECO:0000256" key="13">
    <source>
        <dbReference type="SAM" id="Phobius"/>
    </source>
</evidence>
<evidence type="ECO:0000256" key="2">
    <source>
        <dbReference type="ARBA" id="ARBA00004651"/>
    </source>
</evidence>
<dbReference type="OrthoDB" id="1247465at2"/>
<feature type="transmembrane region" description="Helical" evidence="13">
    <location>
        <begin position="42"/>
        <end position="63"/>
    </location>
</feature>
<protein>
    <submittedName>
        <fullName evidence="15">Cytochrome b</fullName>
    </submittedName>
</protein>
<evidence type="ECO:0000313" key="15">
    <source>
        <dbReference type="EMBL" id="AXK81712.1"/>
    </source>
</evidence>
<dbReference type="SUPFAM" id="SSF81342">
    <property type="entry name" value="Transmembrane di-heme cytochromes"/>
    <property type="match status" value="1"/>
</dbReference>
<keyword evidence="6 13" id="KW-0812">Transmembrane</keyword>
<evidence type="ECO:0000256" key="4">
    <source>
        <dbReference type="ARBA" id="ARBA00022475"/>
    </source>
</evidence>
<keyword evidence="4" id="KW-1003">Cell membrane</keyword>
<dbReference type="GO" id="GO:0009055">
    <property type="term" value="F:electron transfer activity"/>
    <property type="evidence" value="ECO:0007669"/>
    <property type="project" value="InterPro"/>
</dbReference>
<evidence type="ECO:0000256" key="12">
    <source>
        <dbReference type="ARBA" id="ARBA00037975"/>
    </source>
</evidence>
<keyword evidence="3" id="KW-0813">Transport</keyword>
<proteinExistence type="inferred from homology"/>
<dbReference type="GO" id="GO:0020037">
    <property type="term" value="F:heme binding"/>
    <property type="evidence" value="ECO:0007669"/>
    <property type="project" value="TreeGrafter"/>
</dbReference>
<evidence type="ECO:0000256" key="5">
    <source>
        <dbReference type="ARBA" id="ARBA00022617"/>
    </source>
</evidence>
<keyword evidence="11 13" id="KW-0472">Membrane</keyword>
<dbReference type="RefSeq" id="WP_115692091.1">
    <property type="nucleotide sequence ID" value="NZ_CP031417.1"/>
</dbReference>
<dbReference type="InterPro" id="IPR011577">
    <property type="entry name" value="Cyt_b561_bac/Ni-Hgenase"/>
</dbReference>
<evidence type="ECO:0000256" key="1">
    <source>
        <dbReference type="ARBA" id="ARBA00001970"/>
    </source>
</evidence>
<name>A0A345ZXR5_9HYPH</name>
<dbReference type="GO" id="GO:0046872">
    <property type="term" value="F:metal ion binding"/>
    <property type="evidence" value="ECO:0007669"/>
    <property type="project" value="UniProtKB-KW"/>
</dbReference>
<accession>A0A345ZXR5</accession>
<feature type="transmembrane region" description="Helical" evidence="13">
    <location>
        <begin position="89"/>
        <end position="108"/>
    </location>
</feature>
<dbReference type="GO" id="GO:0005886">
    <property type="term" value="C:plasma membrane"/>
    <property type="evidence" value="ECO:0007669"/>
    <property type="project" value="UniProtKB-SubCell"/>
</dbReference>
<evidence type="ECO:0000256" key="7">
    <source>
        <dbReference type="ARBA" id="ARBA00022723"/>
    </source>
</evidence>
<sequence>MTRGYTGTAKFLHWLIVALLIGQFYAAWSMPHIGRNTAMSSLISLHFTIGVVILAVAVVRLAWRLTHPEPAPIDGVPPWQTASARIVHWLLYVLLLALPILGWINASWRNMPIVMFGHQLPLLVAPRDPAWGWTGDVHALLSNYLLLALVGLHVAAALYHQFVRRDGTLGRMLPGR</sequence>
<evidence type="ECO:0000256" key="10">
    <source>
        <dbReference type="ARBA" id="ARBA00023004"/>
    </source>
</evidence>
<comment type="subcellular location">
    <subcellularLocation>
        <location evidence="2">Cell membrane</location>
        <topology evidence="2">Multi-pass membrane protein</topology>
    </subcellularLocation>
</comment>
<keyword evidence="16" id="KW-1185">Reference proteome</keyword>
<dbReference type="GO" id="GO:0022904">
    <property type="term" value="P:respiratory electron transport chain"/>
    <property type="evidence" value="ECO:0007669"/>
    <property type="project" value="InterPro"/>
</dbReference>
<keyword evidence="8" id="KW-0249">Electron transport</keyword>
<feature type="domain" description="Cytochrome b561 bacterial/Ni-hydrogenase" evidence="14">
    <location>
        <begin position="5"/>
        <end position="175"/>
    </location>
</feature>
<dbReference type="InterPro" id="IPR016174">
    <property type="entry name" value="Di-haem_cyt_TM"/>
</dbReference>
<keyword evidence="7" id="KW-0479">Metal-binding</keyword>
<dbReference type="EMBL" id="CP031417">
    <property type="protein sequence ID" value="AXK81712.1"/>
    <property type="molecule type" value="Genomic_DNA"/>
</dbReference>
<reference evidence="15 16" key="1">
    <citation type="submission" date="2018-07" db="EMBL/GenBank/DDBJ databases">
        <authorList>
            <person name="Quirk P.G."/>
            <person name="Krulwich T.A."/>
        </authorList>
    </citation>
    <scope>NUCLEOTIDE SEQUENCE [LARGE SCALE GENOMIC DNA]</scope>
    <source>
        <strain evidence="15 16">CC-BB4</strain>
    </source>
</reference>